<comment type="caution">
    <text evidence="3">The sequence shown here is derived from an EMBL/GenBank/DDBJ whole genome shotgun (WGS) entry which is preliminary data.</text>
</comment>
<evidence type="ECO:0000259" key="2">
    <source>
        <dbReference type="Pfam" id="PF12417"/>
    </source>
</evidence>
<dbReference type="Pfam" id="PF12417">
    <property type="entry name" value="DUF3669"/>
    <property type="match status" value="1"/>
</dbReference>
<reference evidence="3" key="1">
    <citation type="submission" date="2022-10" db="EMBL/GenBank/DDBJ databases">
        <title>Determination and structural analysis of whole genome sequence of Sarocladium strictum F4-1.</title>
        <authorList>
            <person name="Hu L."/>
            <person name="Jiang Y."/>
        </authorList>
    </citation>
    <scope>NUCLEOTIDE SEQUENCE</scope>
    <source>
        <strain evidence="3">F4-1</strain>
    </source>
</reference>
<name>A0AA39GL77_SARSR</name>
<evidence type="ECO:0000256" key="1">
    <source>
        <dbReference type="SAM" id="MobiDB-lite"/>
    </source>
</evidence>
<sequence length="353" mass="40041">MAQGQGGLRKIGFGQCGLILESRLGVVVLKLCKAGYSDGLWNDCLAHSRVAEAFRVRHSDRPDVLIPRIYAWVAQEDSAWWADHSEVIPRKKAEFPQPSRVLITERIPRLSCAYRDLFIDLFCPPANQEQARACDANRDCLARVYLGRKSPSKKSCNFTLRNFNLHLDQMRMLGMPVKKYARSIAEALAVIHWGANVTGYDIEFVLGGPSSSAPEDPSTSTPNTALSAIEPPGTQIQRKKTQLEHQLWVLDFNLCGMWEARTALEQPGILIECLVEAFFENDPYYPLPLAEDPEDQRLWVVFKQSYKSTAEQVLESSDRRLEALPDRFLRACEGRERRMLASGRGHWARDQKH</sequence>
<dbReference type="InterPro" id="IPR022137">
    <property type="entry name" value="Znf_prot_DUF3669"/>
</dbReference>
<feature type="compositionally biased region" description="Polar residues" evidence="1">
    <location>
        <begin position="211"/>
        <end position="226"/>
    </location>
</feature>
<accession>A0AA39GL77</accession>
<protein>
    <recommendedName>
        <fullName evidence="2">DUF3669 domain-containing protein</fullName>
    </recommendedName>
</protein>
<dbReference type="PANTHER" id="PTHR40780">
    <property type="entry name" value="DUF3669 DOMAIN-CONTAINING PROTEIN"/>
    <property type="match status" value="1"/>
</dbReference>
<gene>
    <name evidence="3" type="ORF">NLU13_2541</name>
</gene>
<dbReference type="AlphaFoldDB" id="A0AA39GL77"/>
<evidence type="ECO:0000313" key="4">
    <source>
        <dbReference type="Proteomes" id="UP001175261"/>
    </source>
</evidence>
<feature type="region of interest" description="Disordered" evidence="1">
    <location>
        <begin position="211"/>
        <end position="231"/>
    </location>
</feature>
<dbReference type="EMBL" id="JAPDFR010000002">
    <property type="protein sequence ID" value="KAK0388964.1"/>
    <property type="molecule type" value="Genomic_DNA"/>
</dbReference>
<organism evidence="3 4">
    <name type="scientific">Sarocladium strictum</name>
    <name type="common">Black bundle disease fungus</name>
    <name type="synonym">Acremonium strictum</name>
    <dbReference type="NCBI Taxonomy" id="5046"/>
    <lineage>
        <taxon>Eukaryota</taxon>
        <taxon>Fungi</taxon>
        <taxon>Dikarya</taxon>
        <taxon>Ascomycota</taxon>
        <taxon>Pezizomycotina</taxon>
        <taxon>Sordariomycetes</taxon>
        <taxon>Hypocreomycetidae</taxon>
        <taxon>Hypocreales</taxon>
        <taxon>Sarocladiaceae</taxon>
        <taxon>Sarocladium</taxon>
    </lineage>
</organism>
<feature type="domain" description="DUF3669" evidence="2">
    <location>
        <begin position="247"/>
        <end position="317"/>
    </location>
</feature>
<proteinExistence type="predicted"/>
<evidence type="ECO:0000313" key="3">
    <source>
        <dbReference type="EMBL" id="KAK0388964.1"/>
    </source>
</evidence>
<dbReference type="Proteomes" id="UP001175261">
    <property type="component" value="Unassembled WGS sequence"/>
</dbReference>
<keyword evidence="4" id="KW-1185">Reference proteome</keyword>
<dbReference type="PANTHER" id="PTHR40780:SF2">
    <property type="entry name" value="DUF3669 DOMAIN-CONTAINING PROTEIN"/>
    <property type="match status" value="1"/>
</dbReference>